<comment type="cofactor">
    <cofactor evidence="1">
        <name>Co(2+)</name>
        <dbReference type="ChEBI" id="CHEBI:48828"/>
    </cofactor>
</comment>
<evidence type="ECO:0000256" key="1">
    <source>
        <dbReference type="ARBA" id="ARBA00001941"/>
    </source>
</evidence>
<comment type="catalytic activity">
    <reaction evidence="15">
        <text>IDP + H2O = IMP + phosphate + H(+)</text>
        <dbReference type="Rhea" id="RHEA:35207"/>
        <dbReference type="ChEBI" id="CHEBI:15377"/>
        <dbReference type="ChEBI" id="CHEBI:15378"/>
        <dbReference type="ChEBI" id="CHEBI:43474"/>
        <dbReference type="ChEBI" id="CHEBI:58053"/>
        <dbReference type="ChEBI" id="CHEBI:58280"/>
        <dbReference type="EC" id="3.6.1.64"/>
    </reaction>
    <physiologicalReaction direction="left-to-right" evidence="15">
        <dbReference type="Rhea" id="RHEA:35208"/>
    </physiologicalReaction>
</comment>
<keyword evidence="6" id="KW-0539">Nucleus</keyword>
<dbReference type="Proteomes" id="UP001176940">
    <property type="component" value="Unassembled WGS sequence"/>
</dbReference>
<name>A0ABN9L837_9NEOB</name>
<gene>
    <name evidence="18" type="ORF">RIMI_LOCUS6391134</name>
</gene>
<evidence type="ECO:0000256" key="16">
    <source>
        <dbReference type="ARBA" id="ARBA00048945"/>
    </source>
</evidence>
<evidence type="ECO:0000256" key="8">
    <source>
        <dbReference type="ARBA" id="ARBA00038899"/>
    </source>
</evidence>
<evidence type="ECO:0000256" key="9">
    <source>
        <dbReference type="ARBA" id="ARBA00039871"/>
    </source>
</evidence>
<dbReference type="SUPFAM" id="SSF55811">
    <property type="entry name" value="Nudix"/>
    <property type="match status" value="1"/>
</dbReference>
<protein>
    <recommendedName>
        <fullName evidence="9">U8 snoRNA-decapping enzyme</fullName>
        <ecNumber evidence="8">3.6.1.64</ecNumber>
    </recommendedName>
    <alternativeName>
        <fullName evidence="12">IDP phosphatase</fullName>
    </alternativeName>
    <alternativeName>
        <fullName evidence="10">Inosine diphosphate phosphatase</fullName>
    </alternativeName>
    <alternativeName>
        <fullName evidence="11">Nucleoside diphosphate-linked moiety X motif 16</fullName>
    </alternativeName>
    <alternativeName>
        <fullName evidence="13">m7GpppN-mRNA hydrolase</fullName>
    </alternativeName>
</protein>
<dbReference type="PROSITE" id="PS51462">
    <property type="entry name" value="NUDIX"/>
    <property type="match status" value="1"/>
</dbReference>
<evidence type="ECO:0000259" key="17">
    <source>
        <dbReference type="PROSITE" id="PS51462"/>
    </source>
</evidence>
<dbReference type="InterPro" id="IPR054754">
    <property type="entry name" value="NudT16"/>
</dbReference>
<accession>A0ABN9L837</accession>
<dbReference type="InterPro" id="IPR015797">
    <property type="entry name" value="NUDIX_hydrolase-like_dom_sf"/>
</dbReference>
<keyword evidence="19" id="KW-1185">Reference proteome</keyword>
<evidence type="ECO:0000256" key="7">
    <source>
        <dbReference type="ARBA" id="ARBA00038173"/>
    </source>
</evidence>
<dbReference type="InterPro" id="IPR000086">
    <property type="entry name" value="NUDIX_hydrolase_dom"/>
</dbReference>
<evidence type="ECO:0000256" key="2">
    <source>
        <dbReference type="ARBA" id="ARBA00004604"/>
    </source>
</evidence>
<evidence type="ECO:0000313" key="18">
    <source>
        <dbReference type="EMBL" id="CAJ0935666.1"/>
    </source>
</evidence>
<keyword evidence="5" id="KW-0546">Nucleotide metabolism</keyword>
<comment type="similarity">
    <text evidence="7">Belongs to the Nudix hydrolase family. NUDT16 subfamily.</text>
</comment>
<comment type="catalytic activity">
    <reaction evidence="14">
        <text>a 5'-end (N(7)-methyl 5'-triphosphoguanosine)-ribonucleoside in mRNA + H2O = N(7)-methyl-GDP + a 5'-end phospho-ribonucleoside in mRNA + 2 H(+)</text>
        <dbReference type="Rhea" id="RHEA:67484"/>
        <dbReference type="Rhea" id="RHEA-COMP:15692"/>
        <dbReference type="Rhea" id="RHEA-COMP:17167"/>
        <dbReference type="ChEBI" id="CHEBI:15377"/>
        <dbReference type="ChEBI" id="CHEBI:15378"/>
        <dbReference type="ChEBI" id="CHEBI:63714"/>
        <dbReference type="ChEBI" id="CHEBI:138282"/>
        <dbReference type="ChEBI" id="CHEBI:156461"/>
        <dbReference type="EC" id="3.6.1.62"/>
    </reaction>
    <physiologicalReaction direction="left-to-right" evidence="14">
        <dbReference type="Rhea" id="RHEA:67485"/>
    </physiologicalReaction>
</comment>
<comment type="subcellular location">
    <subcellularLocation>
        <location evidence="2">Nucleus</location>
        <location evidence="2">Nucleolus</location>
    </subcellularLocation>
    <subcellularLocation>
        <location evidence="3">Nucleus</location>
        <location evidence="3">Nucleoplasm</location>
    </subcellularLocation>
</comment>
<proteinExistence type="inferred from homology"/>
<dbReference type="EC" id="3.6.1.64" evidence="8"/>
<dbReference type="EMBL" id="CAUEEQ010011450">
    <property type="protein sequence ID" value="CAJ0935666.1"/>
    <property type="molecule type" value="Genomic_DNA"/>
</dbReference>
<comment type="catalytic activity">
    <reaction evidence="16">
        <text>dIDP + H2O = dIMP + phosphate + H(+)</text>
        <dbReference type="Rhea" id="RHEA:35211"/>
        <dbReference type="ChEBI" id="CHEBI:15377"/>
        <dbReference type="ChEBI" id="CHEBI:15378"/>
        <dbReference type="ChEBI" id="CHEBI:43474"/>
        <dbReference type="ChEBI" id="CHEBI:61194"/>
        <dbReference type="ChEBI" id="CHEBI:62286"/>
        <dbReference type="EC" id="3.6.1.64"/>
    </reaction>
    <physiologicalReaction direction="left-to-right" evidence="16">
        <dbReference type="Rhea" id="RHEA:35212"/>
    </physiologicalReaction>
</comment>
<comment type="caution">
    <text evidence="18">The sequence shown here is derived from an EMBL/GenBank/DDBJ whole genome shotgun (WGS) entry which is preliminary data.</text>
</comment>
<evidence type="ECO:0000256" key="14">
    <source>
        <dbReference type="ARBA" id="ARBA00047661"/>
    </source>
</evidence>
<dbReference type="PANTHER" id="PTHR31699:SF1">
    <property type="entry name" value="U8 SNORNA-DECAPPING ENZYME"/>
    <property type="match status" value="1"/>
</dbReference>
<dbReference type="Gene3D" id="3.90.79.10">
    <property type="entry name" value="Nucleoside Triphosphate Pyrophosphohydrolase"/>
    <property type="match status" value="1"/>
</dbReference>
<organism evidence="18 19">
    <name type="scientific">Ranitomeya imitator</name>
    <name type="common">mimic poison frog</name>
    <dbReference type="NCBI Taxonomy" id="111125"/>
    <lineage>
        <taxon>Eukaryota</taxon>
        <taxon>Metazoa</taxon>
        <taxon>Chordata</taxon>
        <taxon>Craniata</taxon>
        <taxon>Vertebrata</taxon>
        <taxon>Euteleostomi</taxon>
        <taxon>Amphibia</taxon>
        <taxon>Batrachia</taxon>
        <taxon>Anura</taxon>
        <taxon>Neobatrachia</taxon>
        <taxon>Hyloidea</taxon>
        <taxon>Dendrobatidae</taxon>
        <taxon>Dendrobatinae</taxon>
        <taxon>Ranitomeya</taxon>
    </lineage>
</organism>
<evidence type="ECO:0000256" key="5">
    <source>
        <dbReference type="ARBA" id="ARBA00023080"/>
    </source>
</evidence>
<evidence type="ECO:0000256" key="6">
    <source>
        <dbReference type="ARBA" id="ARBA00023242"/>
    </source>
</evidence>
<dbReference type="PANTHER" id="PTHR31699">
    <property type="entry name" value="NUDIX T16 FAMILY MEMBER"/>
    <property type="match status" value="1"/>
</dbReference>
<reference evidence="18" key="1">
    <citation type="submission" date="2023-07" db="EMBL/GenBank/DDBJ databases">
        <authorList>
            <person name="Stuckert A."/>
        </authorList>
    </citation>
    <scope>NUCLEOTIDE SEQUENCE</scope>
</reference>
<evidence type="ECO:0000256" key="4">
    <source>
        <dbReference type="ARBA" id="ARBA00022884"/>
    </source>
</evidence>
<evidence type="ECO:0000256" key="12">
    <source>
        <dbReference type="ARBA" id="ARBA00042015"/>
    </source>
</evidence>
<evidence type="ECO:0000256" key="13">
    <source>
        <dbReference type="ARBA" id="ARBA00043162"/>
    </source>
</evidence>
<feature type="domain" description="Nudix hydrolase" evidence="17">
    <location>
        <begin position="1"/>
        <end position="149"/>
    </location>
</feature>
<dbReference type="CDD" id="cd18869">
    <property type="entry name" value="NUDIX_U8_SnoRNA_DE_Nudt16"/>
    <property type="match status" value="1"/>
</dbReference>
<keyword evidence="4" id="KW-0694">RNA-binding</keyword>
<evidence type="ECO:0000256" key="10">
    <source>
        <dbReference type="ARBA" id="ARBA00041450"/>
    </source>
</evidence>
<dbReference type="Pfam" id="PF22327">
    <property type="entry name" value="Nudt16-like"/>
    <property type="match status" value="1"/>
</dbReference>
<sequence>MLYAPTAAKLFDRIPIRYAVLMMMRFDGRLGFPGGFVDSQDVSLEEGLNRELQEELGSIFDTLKVTDKDYRSAQARELPQKGVTHFFTKELKLEELEAIEREGVCAKDHGLEVMGLVRVPLYTLRDGFGGLPAFLSNNFIGNSKSQLLYGLRSLRLLREDLIQDAMWSSQNSYFNSGGKRRFTGPGSSGQVISPPAQTSPNLLQPGASLAPLLTSRLCNIITSCVHRLKPKTQKGSWGCQQLCSCRFNVETFVLGLLKGLSDVVLCVSPERDSYTPPGIYALRSVPTIKNVGAYICNSSESYKQSRNKTETSTQQCATDTKTKHLSLLNLVASRRSQKVIQHFTRNIDYWQQLKDPAHLNIPVRIVIIRYTWPGLRVRDNCIPTYNHWREPKSRIHNRGCP</sequence>
<evidence type="ECO:0000256" key="15">
    <source>
        <dbReference type="ARBA" id="ARBA00047875"/>
    </source>
</evidence>
<evidence type="ECO:0000256" key="3">
    <source>
        <dbReference type="ARBA" id="ARBA00004642"/>
    </source>
</evidence>
<evidence type="ECO:0000313" key="19">
    <source>
        <dbReference type="Proteomes" id="UP001176940"/>
    </source>
</evidence>
<evidence type="ECO:0000256" key="11">
    <source>
        <dbReference type="ARBA" id="ARBA00041656"/>
    </source>
</evidence>